<sequence>ASCPEGLNYCEAGVKELRAFERDGRLASLLGARELLVKGLERISEVLTAGRDLDGSEHGMLGAEFQRFLKIAQDARMRTDTLREELDAAGGPARGGEAAAGEAQRPGPGFASPTTHGQKSEGEEDAEKTLPGEDPEADRGEDAADVDRFGITADLQEETAGEPDGDPAAARESREVRPHPARKFFQSRTS</sequence>
<feature type="compositionally biased region" description="Basic and acidic residues" evidence="1">
    <location>
        <begin position="127"/>
        <end position="148"/>
    </location>
</feature>
<evidence type="ECO:0000256" key="1">
    <source>
        <dbReference type="SAM" id="MobiDB-lite"/>
    </source>
</evidence>
<protein>
    <submittedName>
        <fullName evidence="2">Uncharacterized protein</fullName>
    </submittedName>
</protein>
<feature type="region of interest" description="Disordered" evidence="1">
    <location>
        <begin position="84"/>
        <end position="190"/>
    </location>
</feature>
<evidence type="ECO:0000313" key="2">
    <source>
        <dbReference type="EMBL" id="CAK0844908.1"/>
    </source>
</evidence>
<dbReference type="EMBL" id="CAUYUJ010014703">
    <property type="protein sequence ID" value="CAK0844908.1"/>
    <property type="molecule type" value="Genomic_DNA"/>
</dbReference>
<gene>
    <name evidence="2" type="ORF">PCOR1329_LOCUS38879</name>
</gene>
<name>A0ABN9TID5_9DINO</name>
<dbReference type="Proteomes" id="UP001189429">
    <property type="component" value="Unassembled WGS sequence"/>
</dbReference>
<feature type="compositionally biased region" description="Low complexity" evidence="1">
    <location>
        <begin position="88"/>
        <end position="109"/>
    </location>
</feature>
<feature type="compositionally biased region" description="Basic and acidic residues" evidence="1">
    <location>
        <begin position="169"/>
        <end position="178"/>
    </location>
</feature>
<accession>A0ABN9TID5</accession>
<feature type="compositionally biased region" description="Acidic residues" evidence="1">
    <location>
        <begin position="155"/>
        <end position="165"/>
    </location>
</feature>
<organism evidence="2 3">
    <name type="scientific">Prorocentrum cordatum</name>
    <dbReference type="NCBI Taxonomy" id="2364126"/>
    <lineage>
        <taxon>Eukaryota</taxon>
        <taxon>Sar</taxon>
        <taxon>Alveolata</taxon>
        <taxon>Dinophyceae</taxon>
        <taxon>Prorocentrales</taxon>
        <taxon>Prorocentraceae</taxon>
        <taxon>Prorocentrum</taxon>
    </lineage>
</organism>
<keyword evidence="3" id="KW-1185">Reference proteome</keyword>
<evidence type="ECO:0000313" key="3">
    <source>
        <dbReference type="Proteomes" id="UP001189429"/>
    </source>
</evidence>
<proteinExistence type="predicted"/>
<reference evidence="2" key="1">
    <citation type="submission" date="2023-10" db="EMBL/GenBank/DDBJ databases">
        <authorList>
            <person name="Chen Y."/>
            <person name="Shah S."/>
            <person name="Dougan E. K."/>
            <person name="Thang M."/>
            <person name="Chan C."/>
        </authorList>
    </citation>
    <scope>NUCLEOTIDE SEQUENCE [LARGE SCALE GENOMIC DNA]</scope>
</reference>
<feature type="non-terminal residue" evidence="2">
    <location>
        <position position="1"/>
    </location>
</feature>
<comment type="caution">
    <text evidence="2">The sequence shown here is derived from an EMBL/GenBank/DDBJ whole genome shotgun (WGS) entry which is preliminary data.</text>
</comment>